<reference evidence="1 2" key="1">
    <citation type="submission" date="2018-02" db="EMBL/GenBank/DDBJ databases">
        <title>Solimicrobium silvestre gen. nov., sp. nov., isolated from alpine forest soil.</title>
        <authorList>
            <person name="Margesin R."/>
            <person name="Albuquerque L."/>
            <person name="Zhang D.-C."/>
            <person name="Froufe H.J.C."/>
            <person name="Severino R."/>
            <person name="Roxo I."/>
            <person name="Egas C."/>
            <person name="Da Costa M.S."/>
        </authorList>
    </citation>
    <scope>NUCLEOTIDE SEQUENCE [LARGE SCALE GENOMIC DNA]</scope>
    <source>
        <strain evidence="1 2">S20-91</strain>
    </source>
</reference>
<protein>
    <submittedName>
        <fullName evidence="1">Phage-related protein</fullName>
    </submittedName>
</protein>
<dbReference type="InterPro" id="IPR010265">
    <property type="entry name" value="Phage_lambda_TipM"/>
</dbReference>
<dbReference type="OrthoDB" id="8607203at2"/>
<dbReference type="RefSeq" id="WP_105531833.1">
    <property type="nucleotide sequence ID" value="NZ_PUGF01000009.1"/>
</dbReference>
<dbReference type="EMBL" id="PUGF01000009">
    <property type="protein sequence ID" value="PRC93094.1"/>
    <property type="molecule type" value="Genomic_DNA"/>
</dbReference>
<dbReference type="Proteomes" id="UP000237839">
    <property type="component" value="Unassembled WGS sequence"/>
</dbReference>
<organism evidence="1 2">
    <name type="scientific">Solimicrobium silvestre</name>
    <dbReference type="NCBI Taxonomy" id="2099400"/>
    <lineage>
        <taxon>Bacteria</taxon>
        <taxon>Pseudomonadati</taxon>
        <taxon>Pseudomonadota</taxon>
        <taxon>Betaproteobacteria</taxon>
        <taxon>Burkholderiales</taxon>
        <taxon>Oxalobacteraceae</taxon>
        <taxon>Solimicrobium</taxon>
    </lineage>
</organism>
<accession>A0A2S9GZD7</accession>
<comment type="caution">
    <text evidence="1">The sequence shown here is derived from an EMBL/GenBank/DDBJ whole genome shotgun (WGS) entry which is preliminary data.</text>
</comment>
<sequence>MKTFTWKPISETTGSTQFRVLKAPFGDGYAQTAADGINNKSESWPLSFIAKSNVIIEIKAFLDSLKGAQSFQWTPPLSKSILVQAGDYQITPNGGDVWTLTVTFEQSFQP</sequence>
<evidence type="ECO:0000313" key="2">
    <source>
        <dbReference type="Proteomes" id="UP000237839"/>
    </source>
</evidence>
<gene>
    <name evidence="1" type="ORF">S2091_2180</name>
</gene>
<proteinExistence type="predicted"/>
<dbReference type="Pfam" id="PF05939">
    <property type="entry name" value="Phage_min_tail"/>
    <property type="match status" value="1"/>
</dbReference>
<keyword evidence="2" id="KW-1185">Reference proteome</keyword>
<evidence type="ECO:0000313" key="1">
    <source>
        <dbReference type="EMBL" id="PRC93094.1"/>
    </source>
</evidence>
<dbReference type="AlphaFoldDB" id="A0A2S9GZD7"/>
<name>A0A2S9GZD7_9BURK</name>